<gene>
    <name evidence="5 8" type="primary">rpsM</name>
    <name evidence="8" type="ORF">COX04_00650</name>
</gene>
<protein>
    <recommendedName>
        <fullName evidence="4 5">Small ribosomal subunit protein uS13</fullName>
    </recommendedName>
</protein>
<dbReference type="GO" id="GO:0003735">
    <property type="term" value="F:structural constituent of ribosome"/>
    <property type="evidence" value="ECO:0007669"/>
    <property type="project" value="InterPro"/>
</dbReference>
<keyword evidence="2 5" id="KW-0689">Ribosomal protein</keyword>
<dbReference type="Proteomes" id="UP000230759">
    <property type="component" value="Unassembled WGS sequence"/>
</dbReference>
<dbReference type="PANTHER" id="PTHR10871">
    <property type="entry name" value="30S RIBOSOMAL PROTEIN S13/40S RIBOSOMAL PROTEIN S18"/>
    <property type="match status" value="1"/>
</dbReference>
<reference evidence="8 9" key="1">
    <citation type="submission" date="2017-09" db="EMBL/GenBank/DDBJ databases">
        <title>Depth-based differentiation of microbial function through sediment-hosted aquifers and enrichment of novel symbionts in the deep terrestrial subsurface.</title>
        <authorList>
            <person name="Probst A.J."/>
            <person name="Ladd B."/>
            <person name="Jarett J.K."/>
            <person name="Geller-Mcgrath D.E."/>
            <person name="Sieber C.M."/>
            <person name="Emerson J.B."/>
            <person name="Anantharaman K."/>
            <person name="Thomas B.C."/>
            <person name="Malmstrom R."/>
            <person name="Stieglmeier M."/>
            <person name="Klingl A."/>
            <person name="Woyke T."/>
            <person name="Ryan C.M."/>
            <person name="Banfield J.F."/>
        </authorList>
    </citation>
    <scope>NUCLEOTIDE SEQUENCE [LARGE SCALE GENOMIC DNA]</scope>
    <source>
        <strain evidence="8">CG22_combo_CG10-13_8_21_14_all_45_10</strain>
    </source>
</reference>
<dbReference type="AlphaFoldDB" id="A0A2H0BHR6"/>
<dbReference type="InterPro" id="IPR018269">
    <property type="entry name" value="Ribosomal_uS13_CS"/>
</dbReference>
<dbReference type="GO" id="GO:0000049">
    <property type="term" value="F:tRNA binding"/>
    <property type="evidence" value="ECO:0007669"/>
    <property type="project" value="UniProtKB-UniRule"/>
</dbReference>
<organism evidence="8 9">
    <name type="scientific">Candidatus Woesebacteria bacterium CG22_combo_CG10-13_8_21_14_all_45_10</name>
    <dbReference type="NCBI Taxonomy" id="1975060"/>
    <lineage>
        <taxon>Bacteria</taxon>
        <taxon>Candidatus Woeseibacteriota</taxon>
    </lineage>
</organism>
<dbReference type="PANTHER" id="PTHR10871:SF1">
    <property type="entry name" value="SMALL RIBOSOMAL SUBUNIT PROTEIN US13M"/>
    <property type="match status" value="1"/>
</dbReference>
<sequence length="138" mass="15458">MARIAGVELADNWKVGFALTRIRGIGWPLSAKILDFLKIDRAKRIAQLSPEEVAKIAAKLEDYETEGELVRKVKANVARLQVIGSFRGSRHTKGLPVRGQRTRTNARTKRGKRKTIGAFKKEVLSKFKTTQKEGEATK</sequence>
<comment type="function">
    <text evidence="5">Located at the top of the head of the 30S subunit, it contacts several helices of the 16S rRNA. In the 70S ribosome it contacts the 23S rRNA (bridge B1a) and protein L5 of the 50S subunit (bridge B1b), connecting the 2 subunits; these bridges are implicated in subunit movement. Contacts the tRNAs in the A and P-sites.</text>
</comment>
<dbReference type="PROSITE" id="PS00646">
    <property type="entry name" value="RIBOSOMAL_S13_1"/>
    <property type="match status" value="1"/>
</dbReference>
<dbReference type="GO" id="GO:0015935">
    <property type="term" value="C:small ribosomal subunit"/>
    <property type="evidence" value="ECO:0007669"/>
    <property type="project" value="TreeGrafter"/>
</dbReference>
<feature type="compositionally biased region" description="Basic residues" evidence="7">
    <location>
        <begin position="100"/>
        <end position="113"/>
    </location>
</feature>
<proteinExistence type="inferred from homology"/>
<evidence type="ECO:0000256" key="3">
    <source>
        <dbReference type="ARBA" id="ARBA00023274"/>
    </source>
</evidence>
<dbReference type="InterPro" id="IPR027437">
    <property type="entry name" value="Rbsml_uS13_C"/>
</dbReference>
<dbReference type="InterPro" id="IPR010979">
    <property type="entry name" value="Ribosomal_uS13-like_H2TH"/>
</dbReference>
<dbReference type="Pfam" id="PF00416">
    <property type="entry name" value="Ribosomal_S13"/>
    <property type="match status" value="1"/>
</dbReference>
<evidence type="ECO:0000313" key="8">
    <source>
        <dbReference type="EMBL" id="PIP57207.1"/>
    </source>
</evidence>
<keyword evidence="3 5" id="KW-0687">Ribonucleoprotein</keyword>
<keyword evidence="5" id="KW-0699">rRNA-binding</keyword>
<evidence type="ECO:0000256" key="7">
    <source>
        <dbReference type="SAM" id="MobiDB-lite"/>
    </source>
</evidence>
<dbReference type="Gene3D" id="1.10.8.50">
    <property type="match status" value="1"/>
</dbReference>
<comment type="caution">
    <text evidence="8">The sequence shown here is derived from an EMBL/GenBank/DDBJ whole genome shotgun (WGS) entry which is preliminary data.</text>
</comment>
<dbReference type="PROSITE" id="PS50159">
    <property type="entry name" value="RIBOSOMAL_S13_2"/>
    <property type="match status" value="1"/>
</dbReference>
<dbReference type="Gene3D" id="4.10.910.10">
    <property type="entry name" value="30s ribosomal protein s13, domain 2"/>
    <property type="match status" value="1"/>
</dbReference>
<dbReference type="GO" id="GO:0019843">
    <property type="term" value="F:rRNA binding"/>
    <property type="evidence" value="ECO:0007669"/>
    <property type="project" value="UniProtKB-UniRule"/>
</dbReference>
<dbReference type="InterPro" id="IPR001892">
    <property type="entry name" value="Ribosomal_uS13"/>
</dbReference>
<dbReference type="SUPFAM" id="SSF46946">
    <property type="entry name" value="S13-like H2TH domain"/>
    <property type="match status" value="1"/>
</dbReference>
<accession>A0A2H0BHR6</accession>
<name>A0A2H0BHR6_9BACT</name>
<feature type="region of interest" description="Disordered" evidence="7">
    <location>
        <begin position="91"/>
        <end position="113"/>
    </location>
</feature>
<dbReference type="PIRSF" id="PIRSF002134">
    <property type="entry name" value="Ribosomal_S13"/>
    <property type="match status" value="1"/>
</dbReference>
<dbReference type="GO" id="GO:0005829">
    <property type="term" value="C:cytosol"/>
    <property type="evidence" value="ECO:0007669"/>
    <property type="project" value="TreeGrafter"/>
</dbReference>
<dbReference type="GO" id="GO:0006412">
    <property type="term" value="P:translation"/>
    <property type="evidence" value="ECO:0007669"/>
    <property type="project" value="UniProtKB-UniRule"/>
</dbReference>
<comment type="subunit">
    <text evidence="5">Part of the 30S ribosomal subunit. Forms a loose heterodimer with protein S19. Forms two bridges to the 50S subunit in the 70S ribosome.</text>
</comment>
<evidence type="ECO:0000313" key="9">
    <source>
        <dbReference type="Proteomes" id="UP000230759"/>
    </source>
</evidence>
<dbReference type="FunFam" id="1.10.8.50:FF:000001">
    <property type="entry name" value="30S ribosomal protein S13"/>
    <property type="match status" value="1"/>
</dbReference>
<evidence type="ECO:0000256" key="5">
    <source>
        <dbReference type="HAMAP-Rule" id="MF_01315"/>
    </source>
</evidence>
<evidence type="ECO:0000256" key="1">
    <source>
        <dbReference type="ARBA" id="ARBA00008080"/>
    </source>
</evidence>
<keyword evidence="5" id="KW-0694">RNA-binding</keyword>
<keyword evidence="5" id="KW-0820">tRNA-binding</keyword>
<comment type="similarity">
    <text evidence="1 5 6">Belongs to the universal ribosomal protein uS13 family.</text>
</comment>
<evidence type="ECO:0000256" key="4">
    <source>
        <dbReference type="ARBA" id="ARBA00035166"/>
    </source>
</evidence>
<evidence type="ECO:0000256" key="6">
    <source>
        <dbReference type="RuleBase" id="RU003830"/>
    </source>
</evidence>
<dbReference type="EMBL" id="PCSV01000017">
    <property type="protein sequence ID" value="PIP57207.1"/>
    <property type="molecule type" value="Genomic_DNA"/>
</dbReference>
<evidence type="ECO:0000256" key="2">
    <source>
        <dbReference type="ARBA" id="ARBA00022980"/>
    </source>
</evidence>
<dbReference type="HAMAP" id="MF_01315">
    <property type="entry name" value="Ribosomal_uS13"/>
    <property type="match status" value="1"/>
</dbReference>